<dbReference type="InterPro" id="IPR005361">
    <property type="entry name" value="UPF0158"/>
</dbReference>
<dbReference type="RefSeq" id="WP_386407757.1">
    <property type="nucleotide sequence ID" value="NZ_JBHTJH010000009.1"/>
</dbReference>
<organism evidence="1 2">
    <name type="scientific">Sungkyunkwania multivorans</name>
    <dbReference type="NCBI Taxonomy" id="1173618"/>
    <lineage>
        <taxon>Bacteria</taxon>
        <taxon>Pseudomonadati</taxon>
        <taxon>Bacteroidota</taxon>
        <taxon>Flavobacteriia</taxon>
        <taxon>Flavobacteriales</taxon>
        <taxon>Flavobacteriaceae</taxon>
        <taxon>Sungkyunkwania</taxon>
    </lineage>
</organism>
<protein>
    <submittedName>
        <fullName evidence="1">UPF0158 family protein</fullName>
    </submittedName>
</protein>
<comment type="caution">
    <text evidence="1">The sequence shown here is derived from an EMBL/GenBank/DDBJ whole genome shotgun (WGS) entry which is preliminary data.</text>
</comment>
<proteinExistence type="predicted"/>
<reference evidence="2" key="1">
    <citation type="journal article" date="2019" name="Int. J. Syst. Evol. Microbiol.">
        <title>The Global Catalogue of Microorganisms (GCM) 10K type strain sequencing project: providing services to taxonomists for standard genome sequencing and annotation.</title>
        <authorList>
            <consortium name="The Broad Institute Genomics Platform"/>
            <consortium name="The Broad Institute Genome Sequencing Center for Infectious Disease"/>
            <person name="Wu L."/>
            <person name="Ma J."/>
        </authorList>
    </citation>
    <scope>NUCLEOTIDE SEQUENCE [LARGE SCALE GENOMIC DNA]</scope>
    <source>
        <strain evidence="2">CCUG 62952</strain>
    </source>
</reference>
<name>A0ABW3D123_9FLAO</name>
<dbReference type="Proteomes" id="UP001596978">
    <property type="component" value="Unassembled WGS sequence"/>
</dbReference>
<dbReference type="EMBL" id="JBHTJH010000009">
    <property type="protein sequence ID" value="MFD0862548.1"/>
    <property type="molecule type" value="Genomic_DNA"/>
</dbReference>
<gene>
    <name evidence="1" type="ORF">ACFQ1M_10050</name>
</gene>
<keyword evidence="2" id="KW-1185">Reference proteome</keyword>
<dbReference type="Pfam" id="PF03682">
    <property type="entry name" value="UPF0158"/>
    <property type="match status" value="1"/>
</dbReference>
<accession>A0ABW3D123</accession>
<sequence>MMDEDDFRDAFDDELKKVNQSKTDFIKFEVLESFESFKIMERFVAELTDKNLQLELKSVLANKKPFQNFKHIIDHSNFRQSWFDFKQKELEKRVETQLEREKPAHNNV</sequence>
<evidence type="ECO:0000313" key="2">
    <source>
        <dbReference type="Proteomes" id="UP001596978"/>
    </source>
</evidence>
<evidence type="ECO:0000313" key="1">
    <source>
        <dbReference type="EMBL" id="MFD0862548.1"/>
    </source>
</evidence>